<proteinExistence type="predicted"/>
<dbReference type="OrthoDB" id="7210594at2"/>
<evidence type="ECO:0000313" key="1">
    <source>
        <dbReference type="EMBL" id="KMO44562.1"/>
    </source>
</evidence>
<organism evidence="1 2">
    <name type="scientific">Methylobacterium tarhaniae</name>
    <dbReference type="NCBI Taxonomy" id="1187852"/>
    <lineage>
        <taxon>Bacteria</taxon>
        <taxon>Pseudomonadati</taxon>
        <taxon>Pseudomonadota</taxon>
        <taxon>Alphaproteobacteria</taxon>
        <taxon>Hyphomicrobiales</taxon>
        <taxon>Methylobacteriaceae</taxon>
        <taxon>Methylobacterium</taxon>
    </lineage>
</organism>
<dbReference type="InterPro" id="IPR052922">
    <property type="entry name" value="Cytidylate_Kinase-2"/>
</dbReference>
<accession>A0A0J6TF87</accession>
<sequence>MRRINILGSAGSGKSTLARRLGEVLHLPIIHLDQLFWGPGWKKADKAVFRQRVEQAVRGDAWICEGNYPSQTFALRMPRAELTVWLDIPRLICALRVARLSMRTTDRPDLPAGCRQGNVKNAVELVRDAWQFDAQQRARIEAEFAHCSAASTITRLRSGDEIADFLSSVRAHHR</sequence>
<dbReference type="InterPro" id="IPR027417">
    <property type="entry name" value="P-loop_NTPase"/>
</dbReference>
<comment type="caution">
    <text evidence="1">The sequence shown here is derived from an EMBL/GenBank/DDBJ whole genome shotgun (WGS) entry which is preliminary data.</text>
</comment>
<dbReference type="AlphaFoldDB" id="A0A0J6TF87"/>
<gene>
    <name evidence="1" type="ORF">VQ03_02510</name>
</gene>
<dbReference type="Proteomes" id="UP000036449">
    <property type="component" value="Unassembled WGS sequence"/>
</dbReference>
<evidence type="ECO:0000313" key="2">
    <source>
        <dbReference type="Proteomes" id="UP000036449"/>
    </source>
</evidence>
<dbReference type="PANTHER" id="PTHR37816:SF1">
    <property type="entry name" value="TOXIN"/>
    <property type="match status" value="1"/>
</dbReference>
<protein>
    <submittedName>
        <fullName evidence="1">ATPase AAA</fullName>
    </submittedName>
</protein>
<dbReference type="PANTHER" id="PTHR37816">
    <property type="entry name" value="YALI0E33011P"/>
    <property type="match status" value="1"/>
</dbReference>
<name>A0A0J6TF87_9HYPH</name>
<dbReference type="EMBL" id="LABZ01000015">
    <property type="protein sequence ID" value="KMO44562.1"/>
    <property type="molecule type" value="Genomic_DNA"/>
</dbReference>
<keyword evidence="2" id="KW-1185">Reference proteome</keyword>
<dbReference type="PATRIC" id="fig|1187852.3.peg.1627"/>
<dbReference type="RefSeq" id="WP_048449281.1">
    <property type="nucleotide sequence ID" value="NZ_LABZ01000015.1"/>
</dbReference>
<dbReference type="SUPFAM" id="SSF52540">
    <property type="entry name" value="P-loop containing nucleoside triphosphate hydrolases"/>
    <property type="match status" value="1"/>
</dbReference>
<dbReference type="Gene3D" id="3.40.50.300">
    <property type="entry name" value="P-loop containing nucleotide triphosphate hydrolases"/>
    <property type="match status" value="1"/>
</dbReference>
<reference evidence="1 2" key="1">
    <citation type="submission" date="2015-03" db="EMBL/GenBank/DDBJ databases">
        <title>Genome sequencing of Methylobacterium tarhaniae DSM 25844.</title>
        <authorList>
            <person name="Chaudhry V."/>
            <person name="Patil P.B."/>
        </authorList>
    </citation>
    <scope>NUCLEOTIDE SEQUENCE [LARGE SCALE GENOMIC DNA]</scope>
    <source>
        <strain evidence="1 2">DSM 25844</strain>
    </source>
</reference>